<dbReference type="GO" id="GO:0046872">
    <property type="term" value="F:metal ion binding"/>
    <property type="evidence" value="ECO:0007669"/>
    <property type="project" value="UniProtKB-KW"/>
</dbReference>
<name>A0A975MR25_9GAMM</name>
<sequence>MFSTDANALPSFTRQTGMACTACHTQAFGPNLTPYGRQFKLNAYTWGTNKSQLSRLGGQVQGSLTNTKRDDPAFANNSIALDQASLFYGGKVTDFMGAFVQLTYSGVGNNFAVDNTDIRLSDDIDLFNQSLIYGVSFNNNPTVQDLWNTTPGWSFPYVSSPLAATPAAGPLLSSVGGQVGGATLYSMIADTVFVEAGAYTSFAKGVQRSFGQWDTSNPNYSANSGSVKIDGGAPYWRIGLQKEWHGHYASLGHFGFRANVRPNVTVPGTDRYTDLGVDFNYQYLANPRHIFETKASYVREQQELWTTNTLLNGSTNSNQQLGFLALNGSYTFLQTYSFSAGFNHIYGNSDAKLYSSSPNQRPNSEYFSFELDYVPFGKKATTGLDSYLNLRFAAQYVAYTLFDGAVKNYDGSGRNASDNNTFYLNSWLMF</sequence>
<keyword evidence="1 3" id="KW-0479">Metal-binding</keyword>
<dbReference type="AlphaFoldDB" id="A0A975MR25"/>
<keyword evidence="2 3" id="KW-0408">Iron</keyword>
<feature type="domain" description="Cytochrome c" evidence="4">
    <location>
        <begin position="3"/>
        <end position="131"/>
    </location>
</feature>
<evidence type="ECO:0000256" key="1">
    <source>
        <dbReference type="ARBA" id="ARBA00022723"/>
    </source>
</evidence>
<dbReference type="GO" id="GO:0009055">
    <property type="term" value="F:electron transfer activity"/>
    <property type="evidence" value="ECO:0007669"/>
    <property type="project" value="InterPro"/>
</dbReference>
<accession>A0A975MR25</accession>
<dbReference type="KEGG" id="mpad:KEF85_03555"/>
<evidence type="ECO:0000256" key="2">
    <source>
        <dbReference type="ARBA" id="ARBA00023004"/>
    </source>
</evidence>
<dbReference type="Proteomes" id="UP000676649">
    <property type="component" value="Chromosome"/>
</dbReference>
<evidence type="ECO:0000256" key="3">
    <source>
        <dbReference type="PROSITE-ProRule" id="PRU00433"/>
    </source>
</evidence>
<evidence type="ECO:0000313" key="6">
    <source>
        <dbReference type="Proteomes" id="UP000676649"/>
    </source>
</evidence>
<dbReference type="GO" id="GO:0020037">
    <property type="term" value="F:heme binding"/>
    <property type="evidence" value="ECO:0007669"/>
    <property type="project" value="InterPro"/>
</dbReference>
<protein>
    <submittedName>
        <fullName evidence="5">Cytochrome C</fullName>
    </submittedName>
</protein>
<dbReference type="PROSITE" id="PS51007">
    <property type="entry name" value="CYTC"/>
    <property type="match status" value="1"/>
</dbReference>
<proteinExistence type="predicted"/>
<reference evidence="5" key="1">
    <citation type="submission" date="2021-04" db="EMBL/GenBank/DDBJ databases">
        <title>Draft genome sequence data of methanotrophic Methylovulum sp. strain S1L and Methylomonas sp. strain S2AM isolated from boreal lake water columns.</title>
        <authorList>
            <person name="Rissanen A.J."/>
            <person name="Mangayil R."/>
            <person name="Svenning M.M."/>
            <person name="Khanongnuch R."/>
        </authorList>
    </citation>
    <scope>NUCLEOTIDE SEQUENCE</scope>
    <source>
        <strain evidence="5">S2AM</strain>
    </source>
</reference>
<keyword evidence="3" id="KW-0349">Heme</keyword>
<evidence type="ECO:0000259" key="4">
    <source>
        <dbReference type="PROSITE" id="PS51007"/>
    </source>
</evidence>
<keyword evidence="6" id="KW-1185">Reference proteome</keyword>
<gene>
    <name evidence="5" type="ORF">KEF85_03555</name>
</gene>
<dbReference type="EMBL" id="CP073754">
    <property type="protein sequence ID" value="QWF72473.1"/>
    <property type="molecule type" value="Genomic_DNA"/>
</dbReference>
<organism evidence="5 6">
    <name type="scientific">Methylomonas paludis</name>
    <dbReference type="NCBI Taxonomy" id="1173101"/>
    <lineage>
        <taxon>Bacteria</taxon>
        <taxon>Pseudomonadati</taxon>
        <taxon>Pseudomonadota</taxon>
        <taxon>Gammaproteobacteria</taxon>
        <taxon>Methylococcales</taxon>
        <taxon>Methylococcaceae</taxon>
        <taxon>Methylomonas</taxon>
    </lineage>
</organism>
<evidence type="ECO:0000313" key="5">
    <source>
        <dbReference type="EMBL" id="QWF72473.1"/>
    </source>
</evidence>
<dbReference type="InterPro" id="IPR009056">
    <property type="entry name" value="Cyt_c-like_dom"/>
</dbReference>